<feature type="region of interest" description="Disordered" evidence="1">
    <location>
        <begin position="1"/>
        <end position="35"/>
    </location>
</feature>
<dbReference type="GO" id="GO:0004660">
    <property type="term" value="F:protein farnesyltransferase activity"/>
    <property type="evidence" value="ECO:0007669"/>
    <property type="project" value="TreeGrafter"/>
</dbReference>
<dbReference type="ExpressionAtlas" id="N1R2N0">
    <property type="expression patterns" value="baseline"/>
</dbReference>
<dbReference type="AlphaFoldDB" id="N1R2N0"/>
<dbReference type="SUPFAM" id="SSF48439">
    <property type="entry name" value="Protein prenylyltransferase"/>
    <property type="match status" value="1"/>
</dbReference>
<evidence type="ECO:0000256" key="1">
    <source>
        <dbReference type="SAM" id="MobiDB-lite"/>
    </source>
</evidence>
<protein>
    <submittedName>
        <fullName evidence="2">Uncharacterized protein</fullName>
    </submittedName>
</protein>
<dbReference type="GO" id="GO:0004662">
    <property type="term" value="F:CAAX-protein geranylgeranyltransferase activity"/>
    <property type="evidence" value="ECO:0007669"/>
    <property type="project" value="TreeGrafter"/>
</dbReference>
<evidence type="ECO:0000313" key="2">
    <source>
        <dbReference type="EnsemblPlants" id="EMT20385"/>
    </source>
</evidence>
<proteinExistence type="predicted"/>
<name>N1R2N0_AEGTA</name>
<dbReference type="GO" id="GO:0005965">
    <property type="term" value="C:protein farnesyltransferase complex"/>
    <property type="evidence" value="ECO:0007669"/>
    <property type="project" value="TreeGrafter"/>
</dbReference>
<organism evidence="2">
    <name type="scientific">Aegilops tauschii</name>
    <name type="common">Tausch's goatgrass</name>
    <name type="synonym">Aegilops squarrosa</name>
    <dbReference type="NCBI Taxonomy" id="37682"/>
    <lineage>
        <taxon>Eukaryota</taxon>
        <taxon>Viridiplantae</taxon>
        <taxon>Streptophyta</taxon>
        <taxon>Embryophyta</taxon>
        <taxon>Tracheophyta</taxon>
        <taxon>Spermatophyta</taxon>
        <taxon>Magnoliopsida</taxon>
        <taxon>Liliopsida</taxon>
        <taxon>Poales</taxon>
        <taxon>Poaceae</taxon>
        <taxon>BOP clade</taxon>
        <taxon>Pooideae</taxon>
        <taxon>Triticodae</taxon>
        <taxon>Triticeae</taxon>
        <taxon>Triticinae</taxon>
        <taxon>Aegilops</taxon>
    </lineage>
</organism>
<dbReference type="GO" id="GO:0005953">
    <property type="term" value="C:CAAX-protein geranylgeranyltransferase complex"/>
    <property type="evidence" value="ECO:0007669"/>
    <property type="project" value="TreeGrafter"/>
</dbReference>
<dbReference type="PANTHER" id="PTHR11129:SF1">
    <property type="entry name" value="PROTEIN FARNESYLTRANSFERASE_GERANYLGERANYLTRANSFERASE TYPE-1 SUBUNIT ALPHA"/>
    <property type="match status" value="1"/>
</dbReference>
<reference evidence="2" key="1">
    <citation type="submission" date="2015-06" db="UniProtKB">
        <authorList>
            <consortium name="EnsemblPlants"/>
        </authorList>
    </citation>
    <scope>IDENTIFICATION</scope>
</reference>
<accession>N1R2N0</accession>
<dbReference type="Gene3D" id="1.25.40.120">
    <property type="entry name" value="Protein prenylyltransferase"/>
    <property type="match status" value="1"/>
</dbReference>
<dbReference type="PANTHER" id="PTHR11129">
    <property type="entry name" value="PROTEIN FARNESYLTRANSFERASE ALPHA SUBUNIT/RAB GERANYLGERANYL TRANSFERASE ALPHA SUBUNIT"/>
    <property type="match status" value="1"/>
</dbReference>
<sequence length="128" mass="13996">MGSSSGEEGEEEWGAPRRRRELWGGEPRSATVAPLPQADGPCPVVSIAYRGDFHEVMDYFRALYAAGERSPRALRLTADAIHLNPGNYTVRLFTVPACSRLPWMFSCLGIASAALLRSRSSVTVTHGF</sequence>
<dbReference type="EnsemblPlants" id="EMT20385">
    <property type="protein sequence ID" value="EMT20385"/>
    <property type="gene ID" value="F775_52569"/>
</dbReference>